<comment type="caution">
    <text evidence="2">The sequence shown here is derived from an EMBL/GenBank/DDBJ whole genome shotgun (WGS) entry which is preliminary data.</text>
</comment>
<evidence type="ECO:0000313" key="3">
    <source>
        <dbReference type="Proteomes" id="UP000789359"/>
    </source>
</evidence>
<feature type="region of interest" description="Disordered" evidence="1">
    <location>
        <begin position="46"/>
        <end position="114"/>
    </location>
</feature>
<protein>
    <submittedName>
        <fullName evidence="2">Uncharacterized protein</fullName>
    </submittedName>
</protein>
<keyword evidence="3" id="KW-1185">Reference proteome</keyword>
<name>A0ABN7K8D3_9BACT</name>
<dbReference type="Proteomes" id="UP000789359">
    <property type="component" value="Unassembled WGS sequence"/>
</dbReference>
<proteinExistence type="predicted"/>
<dbReference type="RefSeq" id="WP_230057207.1">
    <property type="nucleotide sequence ID" value="NZ_CAJHOE010000004.1"/>
</dbReference>
<accession>A0ABN7K8D3</accession>
<dbReference type="EMBL" id="CAJHOE010000004">
    <property type="protein sequence ID" value="CAD7288695.1"/>
    <property type="molecule type" value="Genomic_DNA"/>
</dbReference>
<organism evidence="2 3">
    <name type="scientific">Campylobacter suis</name>
    <dbReference type="NCBI Taxonomy" id="2790657"/>
    <lineage>
        <taxon>Bacteria</taxon>
        <taxon>Pseudomonadati</taxon>
        <taxon>Campylobacterota</taxon>
        <taxon>Epsilonproteobacteria</taxon>
        <taxon>Campylobacterales</taxon>
        <taxon>Campylobacteraceae</taxon>
        <taxon>Campylobacter</taxon>
    </lineage>
</organism>
<reference evidence="2 3" key="1">
    <citation type="submission" date="2020-11" db="EMBL/GenBank/DDBJ databases">
        <authorList>
            <person name="Peeters C."/>
        </authorList>
    </citation>
    <scope>NUCLEOTIDE SEQUENCE [LARGE SCALE GENOMIC DNA]</scope>
    <source>
        <strain evidence="2 3">LMG 8286</strain>
    </source>
</reference>
<gene>
    <name evidence="2" type="ORF">LMG8286_01463</name>
</gene>
<evidence type="ECO:0000313" key="2">
    <source>
        <dbReference type="EMBL" id="CAD7288695.1"/>
    </source>
</evidence>
<feature type="compositionally biased region" description="Low complexity" evidence="1">
    <location>
        <begin position="80"/>
        <end position="90"/>
    </location>
</feature>
<sequence length="114" mass="12740">MSVTPIGNANFINQNAPVVSSVNASQQARFDMQNALAMQVAADDNNEITEIRPTEETYKIDPENEHEKSKSDQEQAAMQNENEASNNSPEAKSEQIQEIFYDEDGEPTHIDIKI</sequence>
<evidence type="ECO:0000256" key="1">
    <source>
        <dbReference type="SAM" id="MobiDB-lite"/>
    </source>
</evidence>
<feature type="compositionally biased region" description="Basic and acidic residues" evidence="1">
    <location>
        <begin position="49"/>
        <end position="73"/>
    </location>
</feature>